<feature type="compositionally biased region" description="Basic and acidic residues" evidence="1">
    <location>
        <begin position="1"/>
        <end position="11"/>
    </location>
</feature>
<feature type="compositionally biased region" description="Acidic residues" evidence="1">
    <location>
        <begin position="12"/>
        <end position="23"/>
    </location>
</feature>
<reference evidence="2 3" key="1">
    <citation type="submission" date="2019-03" db="EMBL/GenBank/DDBJ databases">
        <title>First draft genome of Liparis tanakae, snailfish: a comprehensive survey of snailfish specific genes.</title>
        <authorList>
            <person name="Kim W."/>
            <person name="Song I."/>
            <person name="Jeong J.-H."/>
            <person name="Kim D."/>
            <person name="Kim S."/>
            <person name="Ryu S."/>
            <person name="Song J.Y."/>
            <person name="Lee S.K."/>
        </authorList>
    </citation>
    <scope>NUCLEOTIDE SEQUENCE [LARGE SCALE GENOMIC DNA]</scope>
    <source>
        <tissue evidence="2">Muscle</tissue>
    </source>
</reference>
<evidence type="ECO:0000313" key="2">
    <source>
        <dbReference type="EMBL" id="TNN63863.1"/>
    </source>
</evidence>
<sequence>MAIRRERRDGSSDEEEDVYETEEGERNRKQKAKDYMRKKKRVGETKPGLCGNMQRQCETLKQLPPLMQGTFQMTGGREKKGRKGMMGGGG</sequence>
<feature type="region of interest" description="Disordered" evidence="1">
    <location>
        <begin position="65"/>
        <end position="90"/>
    </location>
</feature>
<feature type="compositionally biased region" description="Basic and acidic residues" evidence="1">
    <location>
        <begin position="24"/>
        <end position="35"/>
    </location>
</feature>
<accession>A0A4Z2HFW2</accession>
<dbReference type="Proteomes" id="UP000314294">
    <property type="component" value="Unassembled WGS sequence"/>
</dbReference>
<evidence type="ECO:0000313" key="3">
    <source>
        <dbReference type="Proteomes" id="UP000314294"/>
    </source>
</evidence>
<name>A0A4Z2HFW2_9TELE</name>
<keyword evidence="3" id="KW-1185">Reference proteome</keyword>
<proteinExistence type="predicted"/>
<dbReference type="AlphaFoldDB" id="A0A4Z2HFW2"/>
<feature type="region of interest" description="Disordered" evidence="1">
    <location>
        <begin position="1"/>
        <end position="47"/>
    </location>
</feature>
<evidence type="ECO:0000256" key="1">
    <source>
        <dbReference type="SAM" id="MobiDB-lite"/>
    </source>
</evidence>
<dbReference type="EMBL" id="SRLO01000264">
    <property type="protein sequence ID" value="TNN63863.1"/>
    <property type="molecule type" value="Genomic_DNA"/>
</dbReference>
<gene>
    <name evidence="2" type="ORF">EYF80_025922</name>
</gene>
<protein>
    <submittedName>
        <fullName evidence="2">Uncharacterized protein</fullName>
    </submittedName>
</protein>
<organism evidence="2 3">
    <name type="scientific">Liparis tanakae</name>
    <name type="common">Tanaka's snailfish</name>
    <dbReference type="NCBI Taxonomy" id="230148"/>
    <lineage>
        <taxon>Eukaryota</taxon>
        <taxon>Metazoa</taxon>
        <taxon>Chordata</taxon>
        <taxon>Craniata</taxon>
        <taxon>Vertebrata</taxon>
        <taxon>Euteleostomi</taxon>
        <taxon>Actinopterygii</taxon>
        <taxon>Neopterygii</taxon>
        <taxon>Teleostei</taxon>
        <taxon>Neoteleostei</taxon>
        <taxon>Acanthomorphata</taxon>
        <taxon>Eupercaria</taxon>
        <taxon>Perciformes</taxon>
        <taxon>Cottioidei</taxon>
        <taxon>Cottales</taxon>
        <taxon>Liparidae</taxon>
        <taxon>Liparis</taxon>
    </lineage>
</organism>
<comment type="caution">
    <text evidence="2">The sequence shown here is derived from an EMBL/GenBank/DDBJ whole genome shotgun (WGS) entry which is preliminary data.</text>
</comment>